<evidence type="ECO:0000259" key="11">
    <source>
        <dbReference type="Pfam" id="PF02875"/>
    </source>
</evidence>
<feature type="binding site" evidence="9">
    <location>
        <begin position="110"/>
        <end position="116"/>
    </location>
    <ligand>
        <name>ATP</name>
        <dbReference type="ChEBI" id="CHEBI:30616"/>
    </ligand>
</feature>
<dbReference type="NCBIfam" id="TIGR01081">
    <property type="entry name" value="mpl"/>
    <property type="match status" value="1"/>
</dbReference>
<keyword evidence="4 9" id="KW-0067">ATP-binding</keyword>
<keyword evidence="6 9" id="KW-0573">Peptidoglycan synthesis</keyword>
<keyword evidence="3 9" id="KW-0547">Nucleotide-binding</keyword>
<evidence type="ECO:0000256" key="7">
    <source>
        <dbReference type="ARBA" id="ARBA00023306"/>
    </source>
</evidence>
<dbReference type="Gene3D" id="3.90.190.20">
    <property type="entry name" value="Mur ligase, C-terminal domain"/>
    <property type="match status" value="1"/>
</dbReference>
<dbReference type="GO" id="GO:0009252">
    <property type="term" value="P:peptidoglycan biosynthetic process"/>
    <property type="evidence" value="ECO:0007669"/>
    <property type="project" value="UniProtKB-UniRule"/>
</dbReference>
<dbReference type="SUPFAM" id="SSF53623">
    <property type="entry name" value="MurD-like peptide ligases, catalytic domain"/>
    <property type="match status" value="1"/>
</dbReference>
<dbReference type="InterPro" id="IPR036565">
    <property type="entry name" value="Mur-like_cat_sf"/>
</dbReference>
<feature type="domain" description="Mur ligase central" evidence="12">
    <location>
        <begin position="108"/>
        <end position="293"/>
    </location>
</feature>
<reference evidence="13 14" key="1">
    <citation type="submission" date="2021-05" db="EMBL/GenBank/DDBJ databases">
        <title>Genetic and Functional Diversity in Clade A Lucinid endosymbionts from the Bahamas.</title>
        <authorList>
            <person name="Giani N.M."/>
            <person name="Engel A.S."/>
            <person name="Campbell B.J."/>
        </authorList>
    </citation>
    <scope>NUCLEOTIDE SEQUENCE [LARGE SCALE GENOMIC DNA]</scope>
    <source>
        <strain evidence="13">LUC16012Gg_MoonRockCtena</strain>
    </source>
</reference>
<evidence type="ECO:0000256" key="3">
    <source>
        <dbReference type="ARBA" id="ARBA00022741"/>
    </source>
</evidence>
<dbReference type="EC" id="6.3.2.45" evidence="9"/>
<dbReference type="InterPro" id="IPR036615">
    <property type="entry name" value="Mur_ligase_C_dom_sf"/>
</dbReference>
<evidence type="ECO:0000256" key="4">
    <source>
        <dbReference type="ARBA" id="ARBA00022840"/>
    </source>
</evidence>
<comment type="similarity">
    <text evidence="9">Belongs to the MurCDEF family. Mpl subfamily.</text>
</comment>
<evidence type="ECO:0000313" key="14">
    <source>
        <dbReference type="Proteomes" id="UP000770889"/>
    </source>
</evidence>
<dbReference type="Gene3D" id="3.40.1190.10">
    <property type="entry name" value="Mur-like, catalytic domain"/>
    <property type="match status" value="1"/>
</dbReference>
<dbReference type="Gene3D" id="3.40.50.720">
    <property type="entry name" value="NAD(P)-binding Rossmann-like Domain"/>
    <property type="match status" value="1"/>
</dbReference>
<organism evidence="13 14">
    <name type="scientific">Candidatus Thiodiazotropha taylori</name>
    <dbReference type="NCBI Taxonomy" id="2792791"/>
    <lineage>
        <taxon>Bacteria</taxon>
        <taxon>Pseudomonadati</taxon>
        <taxon>Pseudomonadota</taxon>
        <taxon>Gammaproteobacteria</taxon>
        <taxon>Chromatiales</taxon>
        <taxon>Sedimenticolaceae</taxon>
        <taxon>Candidatus Thiodiazotropha</taxon>
    </lineage>
</organism>
<keyword evidence="1 9" id="KW-0436">Ligase</keyword>
<dbReference type="InterPro" id="IPR004101">
    <property type="entry name" value="Mur_ligase_C"/>
</dbReference>
<comment type="pathway">
    <text evidence="9">Cell wall biogenesis; peptidoglycan recycling.</text>
</comment>
<dbReference type="PANTHER" id="PTHR43445:SF5">
    <property type="entry name" value="UDP-N-ACETYLMURAMATE--L-ALANYL-GAMMA-D-GLUTAMYL-MESO-2,6-DIAMINOHEPTANDIOATE LIGASE"/>
    <property type="match status" value="1"/>
</dbReference>
<dbReference type="GO" id="GO:0008360">
    <property type="term" value="P:regulation of cell shape"/>
    <property type="evidence" value="ECO:0007669"/>
    <property type="project" value="UniProtKB-KW"/>
</dbReference>
<dbReference type="SUPFAM" id="SSF53244">
    <property type="entry name" value="MurD-like peptide ligases, peptide-binding domain"/>
    <property type="match status" value="1"/>
</dbReference>
<keyword evidence="7 9" id="KW-0131">Cell cycle</keyword>
<dbReference type="InterPro" id="IPR005757">
    <property type="entry name" value="Mpl"/>
</dbReference>
<dbReference type="Pfam" id="PF02875">
    <property type="entry name" value="Mur_ligase_C"/>
    <property type="match status" value="1"/>
</dbReference>
<evidence type="ECO:0000256" key="6">
    <source>
        <dbReference type="ARBA" id="ARBA00022984"/>
    </source>
</evidence>
<feature type="domain" description="Mur ligase N-terminal catalytic" evidence="10">
    <location>
        <begin position="2"/>
        <end position="99"/>
    </location>
</feature>
<comment type="caution">
    <text evidence="13">The sequence shown here is derived from an EMBL/GenBank/DDBJ whole genome shotgun (WGS) entry which is preliminary data.</text>
</comment>
<dbReference type="Pfam" id="PF01225">
    <property type="entry name" value="Mur_ligase"/>
    <property type="match status" value="1"/>
</dbReference>
<dbReference type="PANTHER" id="PTHR43445">
    <property type="entry name" value="UDP-N-ACETYLMURAMATE--L-ALANINE LIGASE-RELATED"/>
    <property type="match status" value="1"/>
</dbReference>
<dbReference type="GO" id="GO:0005524">
    <property type="term" value="F:ATP binding"/>
    <property type="evidence" value="ECO:0007669"/>
    <property type="project" value="UniProtKB-UniRule"/>
</dbReference>
<evidence type="ECO:0000259" key="12">
    <source>
        <dbReference type="Pfam" id="PF08245"/>
    </source>
</evidence>
<keyword evidence="5 9" id="KW-0133">Cell shape</keyword>
<comment type="cofactor">
    <cofactor evidence="9">
        <name>Mg(2+)</name>
        <dbReference type="ChEBI" id="CHEBI:18420"/>
    </cofactor>
</comment>
<dbReference type="SUPFAM" id="SSF51984">
    <property type="entry name" value="MurCD N-terminal domain"/>
    <property type="match status" value="1"/>
</dbReference>
<dbReference type="GO" id="GO:0106418">
    <property type="term" value="F:UDP-N-acetylmuramate-L-alanyl-gamma-D-glutamyl-meso-2,6-diaminoheptanedioate ligase activity"/>
    <property type="evidence" value="ECO:0007669"/>
    <property type="project" value="UniProtKB-EC"/>
</dbReference>
<dbReference type="GO" id="GO:0051301">
    <property type="term" value="P:cell division"/>
    <property type="evidence" value="ECO:0007669"/>
    <property type="project" value="UniProtKB-KW"/>
</dbReference>
<evidence type="ECO:0000259" key="10">
    <source>
        <dbReference type="Pfam" id="PF01225"/>
    </source>
</evidence>
<dbReference type="EMBL" id="JAHHGM010000006">
    <property type="protein sequence ID" value="MBT2988974.1"/>
    <property type="molecule type" value="Genomic_DNA"/>
</dbReference>
<dbReference type="GO" id="GO:0071555">
    <property type="term" value="P:cell wall organization"/>
    <property type="evidence" value="ECO:0007669"/>
    <property type="project" value="UniProtKB-KW"/>
</dbReference>
<dbReference type="InterPro" id="IPR000713">
    <property type="entry name" value="Mur_ligase_N"/>
</dbReference>
<comment type="catalytic activity">
    <reaction evidence="9">
        <text>UDP-N-acetyl-alpha-D-muramate + L-alanyl-gamma-D-glutamyl-meso-2,6-diaminopimelate + ATP = UDP-N-acetyl-alpha-D-muramoyl-L-alanyl-gamma-D-glutamyl-meso-2,6-diaminopimelate + ADP + phosphate + H(+)</text>
        <dbReference type="Rhea" id="RHEA:29563"/>
        <dbReference type="ChEBI" id="CHEBI:15378"/>
        <dbReference type="ChEBI" id="CHEBI:30616"/>
        <dbReference type="ChEBI" id="CHEBI:43474"/>
        <dbReference type="ChEBI" id="CHEBI:61401"/>
        <dbReference type="ChEBI" id="CHEBI:70757"/>
        <dbReference type="ChEBI" id="CHEBI:83905"/>
        <dbReference type="ChEBI" id="CHEBI:456216"/>
        <dbReference type="EC" id="6.3.2.45"/>
    </reaction>
</comment>
<sequence>MHLHILGICGTFMGGIALLARALGHRVSGSDANVYPPMSTQLEEAGIEVMEGFGANHLHPAPDVVVVGNAMSRGNPAVEAMLNRGLPYTSGPQWLAENVLQGRWVLAVAGTHGKTSTASLLAWILEQAGLQPGFLIGGVPENFGVSARLGETPFFVVEADEYDTAFFDKRSKFVHYRPRTLILNNLEFDHADIFDDLAMIQRQFHHLLRTVPAEGLIITPLNDGNLSEVLDMGVWTPLEFFDPEIEAGWHAEQAAPDGHSFDVICEGESQGRVSWDLIGRHNVANALAAIAAARHAGVAPSHAIGFLGSYKNVKRRLELRGEVNGVRVYDDFAHHPTAIETTLEGLRRRVGDERIFVLLEPRSNTMKRGVHADRLADALQDADRVMMFMPDDLGWDAEDALAPLGDRFELFVDTASMVSRTLEQARPGDHFLVMSNGGFEAIHQRLLDALQSRL</sequence>
<evidence type="ECO:0000313" key="13">
    <source>
        <dbReference type="EMBL" id="MBT2988974.1"/>
    </source>
</evidence>
<evidence type="ECO:0000256" key="5">
    <source>
        <dbReference type="ARBA" id="ARBA00022960"/>
    </source>
</evidence>
<proteinExistence type="inferred from homology"/>
<dbReference type="Pfam" id="PF08245">
    <property type="entry name" value="Mur_ligase_M"/>
    <property type="match status" value="1"/>
</dbReference>
<evidence type="ECO:0000256" key="9">
    <source>
        <dbReference type="HAMAP-Rule" id="MF_02020"/>
    </source>
</evidence>
<keyword evidence="8 9" id="KW-0961">Cell wall biogenesis/degradation</keyword>
<dbReference type="Proteomes" id="UP000770889">
    <property type="component" value="Unassembled WGS sequence"/>
</dbReference>
<protein>
    <recommendedName>
        <fullName evidence="9">UDP-N-acetylmuramate--L-alanyl-gamma-D-glutamyl-meso-2,6-diaminoheptandioate ligase</fullName>
        <ecNumber evidence="9">6.3.2.45</ecNumber>
    </recommendedName>
    <alternativeName>
        <fullName evidence="9">Murein peptide ligase</fullName>
    </alternativeName>
    <alternativeName>
        <fullName evidence="9">UDP-N-acetylmuramate:L-alanyl-gamma-D-glutamyl-meso-diaminopimelate ligase</fullName>
    </alternativeName>
</protein>
<dbReference type="InterPro" id="IPR050061">
    <property type="entry name" value="MurCDEF_pg_biosynth"/>
</dbReference>
<feature type="domain" description="Mur ligase C-terminal" evidence="11">
    <location>
        <begin position="315"/>
        <end position="437"/>
    </location>
</feature>
<evidence type="ECO:0000256" key="2">
    <source>
        <dbReference type="ARBA" id="ARBA00022618"/>
    </source>
</evidence>
<evidence type="ECO:0000256" key="1">
    <source>
        <dbReference type="ARBA" id="ARBA00022598"/>
    </source>
</evidence>
<dbReference type="HAMAP" id="MF_02020">
    <property type="entry name" value="Mpl"/>
    <property type="match status" value="1"/>
</dbReference>
<name>A0A944MA30_9GAMM</name>
<comment type="function">
    <text evidence="9">Reutilizes the intact tripeptide L-alanyl-gamma-D-glutamyl-meso-diaminopimelate by linking it to UDP-N-acetylmuramate.</text>
</comment>
<gene>
    <name evidence="9 13" type="primary">mpl</name>
    <name evidence="13" type="ORF">KME65_08405</name>
</gene>
<dbReference type="AlphaFoldDB" id="A0A944MA30"/>
<keyword evidence="2 9" id="KW-0132">Cell division</keyword>
<dbReference type="InterPro" id="IPR013221">
    <property type="entry name" value="Mur_ligase_cen"/>
</dbReference>
<dbReference type="GO" id="GO:0009254">
    <property type="term" value="P:peptidoglycan turnover"/>
    <property type="evidence" value="ECO:0007669"/>
    <property type="project" value="UniProtKB-UniRule"/>
</dbReference>
<evidence type="ECO:0000256" key="8">
    <source>
        <dbReference type="ARBA" id="ARBA00023316"/>
    </source>
</evidence>
<keyword evidence="9" id="KW-0460">Magnesium</keyword>
<accession>A0A944MA30</accession>